<gene>
    <name evidence="8" type="primary">occP_1</name>
    <name evidence="8" type="ORF">AQS8620_00848</name>
</gene>
<evidence type="ECO:0000256" key="3">
    <source>
        <dbReference type="ARBA" id="ARBA00022448"/>
    </source>
</evidence>
<name>A0A1Y5S1N2_9RHOB</name>
<evidence type="ECO:0000313" key="9">
    <source>
        <dbReference type="Proteomes" id="UP000193862"/>
    </source>
</evidence>
<keyword evidence="8" id="KW-0067">ATP-binding</keyword>
<comment type="subcellular location">
    <subcellularLocation>
        <location evidence="1">Cell membrane</location>
        <topology evidence="1">Peripheral membrane protein</topology>
    </subcellularLocation>
</comment>
<dbReference type="InterPro" id="IPR003439">
    <property type="entry name" value="ABC_transporter-like_ATP-bd"/>
</dbReference>
<dbReference type="Gene3D" id="3.40.50.300">
    <property type="entry name" value="P-loop containing nucleotide triphosphate hydrolases"/>
    <property type="match status" value="1"/>
</dbReference>
<dbReference type="Pfam" id="PF00005">
    <property type="entry name" value="ABC_tran"/>
    <property type="match status" value="1"/>
</dbReference>
<dbReference type="GO" id="GO:0016887">
    <property type="term" value="F:ATP hydrolysis activity"/>
    <property type="evidence" value="ECO:0007669"/>
    <property type="project" value="InterPro"/>
</dbReference>
<sequence>MSHLLSPATVTPTRPLTETGTLETSFGDTQVLKAISLKVRQGEPDFVIGSSGSGKSTMLRCGNRLEAPTLALKVMQGLRDQIVGAPKSECLNACFPRVAGQAKDETE</sequence>
<feature type="compositionally biased region" description="Polar residues" evidence="6">
    <location>
        <begin position="8"/>
        <end position="22"/>
    </location>
</feature>
<dbReference type="PANTHER" id="PTHR43166:SF9">
    <property type="entry name" value="GLUTAMATE_ASPARTATE IMPORT ATP-BINDING PROTEIN GLTL"/>
    <property type="match status" value="1"/>
</dbReference>
<keyword evidence="3" id="KW-0813">Transport</keyword>
<evidence type="ECO:0000259" key="7">
    <source>
        <dbReference type="Pfam" id="PF00005"/>
    </source>
</evidence>
<evidence type="ECO:0000256" key="4">
    <source>
        <dbReference type="ARBA" id="ARBA00022475"/>
    </source>
</evidence>
<evidence type="ECO:0000313" key="8">
    <source>
        <dbReference type="EMBL" id="SLN27637.1"/>
    </source>
</evidence>
<dbReference type="InterPro" id="IPR050086">
    <property type="entry name" value="MetN_ABC_transporter-like"/>
</dbReference>
<feature type="region of interest" description="Disordered" evidence="6">
    <location>
        <begin position="1"/>
        <end position="22"/>
    </location>
</feature>
<feature type="domain" description="ABC transporter" evidence="7">
    <location>
        <begin position="32"/>
        <end position="68"/>
    </location>
</feature>
<dbReference type="SUPFAM" id="SSF52540">
    <property type="entry name" value="P-loop containing nucleoside triphosphate hydrolases"/>
    <property type="match status" value="1"/>
</dbReference>
<dbReference type="InterPro" id="IPR027417">
    <property type="entry name" value="P-loop_NTPase"/>
</dbReference>
<dbReference type="RefSeq" id="WP_143267408.1">
    <property type="nucleotide sequence ID" value="NZ_FWFS01000002.1"/>
</dbReference>
<dbReference type="OrthoDB" id="9802264at2"/>
<keyword evidence="5" id="KW-0472">Membrane</keyword>
<keyword evidence="4" id="KW-1003">Cell membrane</keyword>
<dbReference type="GO" id="GO:0005524">
    <property type="term" value="F:ATP binding"/>
    <property type="evidence" value="ECO:0007669"/>
    <property type="project" value="UniProtKB-KW"/>
</dbReference>
<evidence type="ECO:0000256" key="1">
    <source>
        <dbReference type="ARBA" id="ARBA00004202"/>
    </source>
</evidence>
<keyword evidence="9" id="KW-1185">Reference proteome</keyword>
<evidence type="ECO:0000256" key="6">
    <source>
        <dbReference type="SAM" id="MobiDB-lite"/>
    </source>
</evidence>
<dbReference type="EMBL" id="FWFS01000002">
    <property type="protein sequence ID" value="SLN27637.1"/>
    <property type="molecule type" value="Genomic_DNA"/>
</dbReference>
<proteinExistence type="inferred from homology"/>
<dbReference type="AlphaFoldDB" id="A0A1Y5S1N2"/>
<evidence type="ECO:0000256" key="2">
    <source>
        <dbReference type="ARBA" id="ARBA00005417"/>
    </source>
</evidence>
<dbReference type="Proteomes" id="UP000193862">
    <property type="component" value="Unassembled WGS sequence"/>
</dbReference>
<keyword evidence="8" id="KW-0547">Nucleotide-binding</keyword>
<reference evidence="8 9" key="1">
    <citation type="submission" date="2017-03" db="EMBL/GenBank/DDBJ databases">
        <authorList>
            <person name="Afonso C.L."/>
            <person name="Miller P.J."/>
            <person name="Scott M.A."/>
            <person name="Spackman E."/>
            <person name="Goraichik I."/>
            <person name="Dimitrov K.M."/>
            <person name="Suarez D.L."/>
            <person name="Swayne D.E."/>
        </authorList>
    </citation>
    <scope>NUCLEOTIDE SEQUENCE [LARGE SCALE GENOMIC DNA]</scope>
    <source>
        <strain evidence="8 9">CECT 8620</strain>
    </source>
</reference>
<comment type="similarity">
    <text evidence="2">Belongs to the ABC transporter superfamily.</text>
</comment>
<accession>A0A1Y5S1N2</accession>
<dbReference type="PANTHER" id="PTHR43166">
    <property type="entry name" value="AMINO ACID IMPORT ATP-BINDING PROTEIN"/>
    <property type="match status" value="1"/>
</dbReference>
<protein>
    <submittedName>
        <fullName evidence="8">Octopine permease ATP-binding protein P</fullName>
    </submittedName>
</protein>
<dbReference type="GO" id="GO:0005886">
    <property type="term" value="C:plasma membrane"/>
    <property type="evidence" value="ECO:0007669"/>
    <property type="project" value="UniProtKB-SubCell"/>
</dbReference>
<evidence type="ECO:0000256" key="5">
    <source>
        <dbReference type="ARBA" id="ARBA00023136"/>
    </source>
</evidence>
<organism evidence="8 9">
    <name type="scientific">Aquimixticola soesokkakensis</name>
    <dbReference type="NCBI Taxonomy" id="1519096"/>
    <lineage>
        <taxon>Bacteria</taxon>
        <taxon>Pseudomonadati</taxon>
        <taxon>Pseudomonadota</taxon>
        <taxon>Alphaproteobacteria</taxon>
        <taxon>Rhodobacterales</taxon>
        <taxon>Paracoccaceae</taxon>
        <taxon>Aquimixticola</taxon>
    </lineage>
</organism>